<feature type="transmembrane region" description="Helical" evidence="6">
    <location>
        <begin position="142"/>
        <end position="160"/>
    </location>
</feature>
<dbReference type="OrthoDB" id="2376472at2"/>
<feature type="transmembrane region" description="Helical" evidence="6">
    <location>
        <begin position="78"/>
        <end position="101"/>
    </location>
</feature>
<feature type="transmembrane region" description="Helical" evidence="6">
    <location>
        <begin position="7"/>
        <end position="28"/>
    </location>
</feature>
<dbReference type="Pfam" id="PF00528">
    <property type="entry name" value="BPD_transp_1"/>
    <property type="match status" value="1"/>
</dbReference>
<evidence type="ECO:0000259" key="7">
    <source>
        <dbReference type="Pfam" id="PF00528"/>
    </source>
</evidence>
<evidence type="ECO:0000256" key="1">
    <source>
        <dbReference type="ARBA" id="ARBA00004141"/>
    </source>
</evidence>
<keyword evidence="4 6" id="KW-1133">Transmembrane helix</keyword>
<protein>
    <submittedName>
        <fullName evidence="8">ABC transporter permease subunit</fullName>
    </submittedName>
</protein>
<evidence type="ECO:0000256" key="4">
    <source>
        <dbReference type="ARBA" id="ARBA00022989"/>
    </source>
</evidence>
<comment type="caution">
    <text evidence="8">The sequence shown here is derived from an EMBL/GenBank/DDBJ whole genome shotgun (WGS) entry which is preliminary data.</text>
</comment>
<evidence type="ECO:0000313" key="9">
    <source>
        <dbReference type="Proteomes" id="UP000297776"/>
    </source>
</evidence>
<evidence type="ECO:0000256" key="5">
    <source>
        <dbReference type="ARBA" id="ARBA00023136"/>
    </source>
</evidence>
<feature type="domain" description="ABC transmembrane type-1" evidence="7">
    <location>
        <begin position="91"/>
        <end position="280"/>
    </location>
</feature>
<dbReference type="Proteomes" id="UP000297776">
    <property type="component" value="Unassembled WGS sequence"/>
</dbReference>
<name>A0A4Y8LII0_9BACL</name>
<dbReference type="InterPro" id="IPR035906">
    <property type="entry name" value="MetI-like_sf"/>
</dbReference>
<reference evidence="8 9" key="1">
    <citation type="submission" date="2019-03" db="EMBL/GenBank/DDBJ databases">
        <authorList>
            <person name="Yang Y."/>
        </authorList>
    </citation>
    <scope>NUCLEOTIDE SEQUENCE [LARGE SCALE GENOMIC DNA]</scope>
    <source>
        <strain evidence="8 9">ASL-1</strain>
    </source>
</reference>
<dbReference type="PANTHER" id="PTHR43839">
    <property type="entry name" value="OPPC IN A BINDING PROTEIN-DEPENDENT TRANSPORT SYSTEM"/>
    <property type="match status" value="1"/>
</dbReference>
<dbReference type="Gene3D" id="1.10.3720.10">
    <property type="entry name" value="MetI-like"/>
    <property type="match status" value="1"/>
</dbReference>
<dbReference type="RefSeq" id="WP_134380513.1">
    <property type="nucleotide sequence ID" value="NZ_SORX01000003.1"/>
</dbReference>
<dbReference type="EMBL" id="SORX01000003">
    <property type="protein sequence ID" value="TFE02005.1"/>
    <property type="molecule type" value="Genomic_DNA"/>
</dbReference>
<feature type="transmembrane region" description="Helical" evidence="6">
    <location>
        <begin position="211"/>
        <end position="231"/>
    </location>
</feature>
<accession>A0A4Y8LII0</accession>
<keyword evidence="9" id="KW-1185">Reference proteome</keyword>
<proteinExistence type="predicted"/>
<keyword evidence="5 6" id="KW-0472">Membrane</keyword>
<keyword evidence="3 6" id="KW-0812">Transmembrane</keyword>
<dbReference type="PANTHER" id="PTHR43839:SF3">
    <property type="entry name" value="OLIGOPEPTIDE ABC TRANSPORTER, PERMEASE PROTEIN"/>
    <property type="match status" value="1"/>
</dbReference>
<evidence type="ECO:0000256" key="6">
    <source>
        <dbReference type="SAM" id="Phobius"/>
    </source>
</evidence>
<sequence>MNKNLTIGSVMLVILLVFTFIGPLLPVIDNGISEEGARFTDNGIEVPPFPPSAEDPLGSDREGRDVLSLLVAGAKETFLVILAIVIIRFMISAILGVGSYYSKTIKGLLSVWSQLFSFLPPIFFVIFFAGLPFMVFSEHRQLWLIVVIAAVEVGRIGDVFKASMDYSAEKPFFEAGIVSGCSRWTLFKNYFWPELRLTLVTNFISDMGRTLFLIAQFAVIGVFLQSAFWSIRGGGVEAVNNSYIWPTLLMNIHQDIITAEWVVISTVGVITFTMITFYLLSSGIRNYYQDKYHQSN</sequence>
<gene>
    <name evidence="8" type="ORF">E2626_05365</name>
</gene>
<dbReference type="GO" id="GO:0055085">
    <property type="term" value="P:transmembrane transport"/>
    <property type="evidence" value="ECO:0007669"/>
    <property type="project" value="InterPro"/>
</dbReference>
<evidence type="ECO:0000256" key="3">
    <source>
        <dbReference type="ARBA" id="ARBA00022692"/>
    </source>
</evidence>
<evidence type="ECO:0000313" key="8">
    <source>
        <dbReference type="EMBL" id="TFE02005.1"/>
    </source>
</evidence>
<dbReference type="GO" id="GO:0016020">
    <property type="term" value="C:membrane"/>
    <property type="evidence" value="ECO:0007669"/>
    <property type="project" value="UniProtKB-SubCell"/>
</dbReference>
<organism evidence="8 9">
    <name type="scientific">Jeotgalibacillus salarius</name>
    <dbReference type="NCBI Taxonomy" id="546023"/>
    <lineage>
        <taxon>Bacteria</taxon>
        <taxon>Bacillati</taxon>
        <taxon>Bacillota</taxon>
        <taxon>Bacilli</taxon>
        <taxon>Bacillales</taxon>
        <taxon>Caryophanaceae</taxon>
        <taxon>Jeotgalibacillus</taxon>
    </lineage>
</organism>
<comment type="subcellular location">
    <subcellularLocation>
        <location evidence="1">Membrane</location>
        <topology evidence="1">Multi-pass membrane protein</topology>
    </subcellularLocation>
</comment>
<dbReference type="SUPFAM" id="SSF161098">
    <property type="entry name" value="MetI-like"/>
    <property type="match status" value="1"/>
</dbReference>
<feature type="transmembrane region" description="Helical" evidence="6">
    <location>
        <begin position="113"/>
        <end position="136"/>
    </location>
</feature>
<feature type="transmembrane region" description="Helical" evidence="6">
    <location>
        <begin position="256"/>
        <end position="280"/>
    </location>
</feature>
<evidence type="ECO:0000256" key="2">
    <source>
        <dbReference type="ARBA" id="ARBA00022448"/>
    </source>
</evidence>
<dbReference type="AlphaFoldDB" id="A0A4Y8LII0"/>
<keyword evidence="2" id="KW-0813">Transport</keyword>
<dbReference type="InterPro" id="IPR000515">
    <property type="entry name" value="MetI-like"/>
</dbReference>